<keyword evidence="10 20" id="KW-0479">Metal-binding</keyword>
<dbReference type="GO" id="GO:0006364">
    <property type="term" value="P:rRNA processing"/>
    <property type="evidence" value="ECO:0007669"/>
    <property type="project" value="UniProtKB-UniRule"/>
</dbReference>
<evidence type="ECO:0000256" key="16">
    <source>
        <dbReference type="ARBA" id="ARBA00023136"/>
    </source>
</evidence>
<feature type="compositionally biased region" description="Polar residues" evidence="21">
    <location>
        <begin position="616"/>
        <end position="675"/>
    </location>
</feature>
<feature type="binding site" evidence="20">
    <location>
        <position position="347"/>
    </location>
    <ligand>
        <name>Mg(2+)</name>
        <dbReference type="ChEBI" id="CHEBI:18420"/>
        <note>catalytic</note>
    </ligand>
</feature>
<keyword evidence="19" id="KW-0570">Pentose shunt</keyword>
<keyword evidence="19 23" id="KW-0808">Transferase</keyword>
<keyword evidence="11 20" id="KW-0699">rRNA-binding</keyword>
<dbReference type="EC" id="2.2.1.2" evidence="19"/>
<evidence type="ECO:0000256" key="10">
    <source>
        <dbReference type="ARBA" id="ARBA00022723"/>
    </source>
</evidence>
<dbReference type="InterPro" id="IPR048583">
    <property type="entry name" value="RNase_E_G_thioredoxin-like"/>
</dbReference>
<comment type="cofactor">
    <cofactor evidence="20">
        <name>Zn(2+)</name>
        <dbReference type="ChEBI" id="CHEBI:29105"/>
    </cofactor>
    <text evidence="20">Binds 2 Zn(2+) ions per homotetramer.</text>
</comment>
<keyword evidence="12 20" id="KW-0255">Endonuclease</keyword>
<keyword evidence="7 20" id="KW-0698">rRNA processing</keyword>
<evidence type="ECO:0000256" key="20">
    <source>
        <dbReference type="HAMAP-Rule" id="MF_00970"/>
    </source>
</evidence>
<evidence type="ECO:0000256" key="17">
    <source>
        <dbReference type="ARBA" id="ARBA00023270"/>
    </source>
</evidence>
<comment type="function">
    <text evidence="1 19">Transaldolase is important for the balance of metabolites in the pentose-phosphate pathway.</text>
</comment>
<keyword evidence="16 20" id="KW-0472">Membrane</keyword>
<feature type="compositionally biased region" description="Polar residues" evidence="21">
    <location>
        <begin position="748"/>
        <end position="759"/>
    </location>
</feature>
<accession>A0A6N7EZI7</accession>
<dbReference type="GO" id="GO:0005975">
    <property type="term" value="P:carbohydrate metabolic process"/>
    <property type="evidence" value="ECO:0007669"/>
    <property type="project" value="InterPro"/>
</dbReference>
<dbReference type="GO" id="GO:0000049">
    <property type="term" value="F:tRNA binding"/>
    <property type="evidence" value="ECO:0007669"/>
    <property type="project" value="UniProtKB-KW"/>
</dbReference>
<evidence type="ECO:0000256" key="2">
    <source>
        <dbReference type="ARBA" id="ARBA00005663"/>
    </source>
</evidence>
<dbReference type="InterPro" id="IPR028878">
    <property type="entry name" value="RNase_E"/>
</dbReference>
<feature type="binding site" evidence="20">
    <location>
        <position position="408"/>
    </location>
    <ligand>
        <name>Zn(2+)</name>
        <dbReference type="ChEBI" id="CHEBI:29105"/>
        <note>ligand shared between dimeric partners</note>
    </ligand>
</feature>
<evidence type="ECO:0000256" key="15">
    <source>
        <dbReference type="ARBA" id="ARBA00022884"/>
    </source>
</evidence>
<comment type="caution">
    <text evidence="23">The sequence shown here is derived from an EMBL/GenBank/DDBJ whole genome shotgun (WGS) entry which is preliminary data.</text>
</comment>
<dbReference type="AlphaFoldDB" id="A0A6N7EZI7"/>
<dbReference type="HAMAP" id="MF_00970">
    <property type="entry name" value="RNase_E"/>
    <property type="match status" value="1"/>
</dbReference>
<dbReference type="CDD" id="cd00955">
    <property type="entry name" value="Transaldolase_like"/>
    <property type="match status" value="1"/>
</dbReference>
<dbReference type="GO" id="GO:0005737">
    <property type="term" value="C:cytoplasm"/>
    <property type="evidence" value="ECO:0007669"/>
    <property type="project" value="UniProtKB-SubCell"/>
</dbReference>
<dbReference type="Pfam" id="PF00575">
    <property type="entry name" value="S1"/>
    <property type="match status" value="1"/>
</dbReference>
<dbReference type="InterPro" id="IPR003029">
    <property type="entry name" value="S1_domain"/>
</dbReference>
<evidence type="ECO:0000256" key="5">
    <source>
        <dbReference type="ARBA" id="ARBA00022490"/>
    </source>
</evidence>
<dbReference type="NCBIfam" id="NF002881">
    <property type="entry name" value="PRK03343.1"/>
    <property type="match status" value="1"/>
</dbReference>
<dbReference type="InParanoid" id="A0A6N7EZI7"/>
<dbReference type="PROSITE" id="PS00958">
    <property type="entry name" value="TRANSALDOLASE_2"/>
    <property type="match status" value="1"/>
</dbReference>
<dbReference type="UniPathway" id="UPA00115">
    <property type="reaction ID" value="UER00414"/>
</dbReference>
<feature type="compositionally biased region" description="Polar residues" evidence="21">
    <location>
        <begin position="698"/>
        <end position="717"/>
    </location>
</feature>
<protein>
    <recommendedName>
        <fullName evidence="19 20">Multifunctional fusion protein</fullName>
    </recommendedName>
    <domain>
        <recommendedName>
            <fullName evidence="20">Ribonuclease E</fullName>
            <shortName evidence="20">RNase E</shortName>
            <ecNumber evidence="20">3.1.26.12</ecNumber>
        </recommendedName>
    </domain>
    <domain>
        <recommendedName>
            <fullName evidence="19">Transaldolase</fullName>
            <ecNumber evidence="19">2.2.1.2</ecNumber>
        </recommendedName>
    </domain>
</protein>
<dbReference type="NCBIfam" id="TIGR00757">
    <property type="entry name" value="RNaseEG"/>
    <property type="match status" value="1"/>
</dbReference>
<keyword evidence="13 20" id="KW-0378">Hydrolase</keyword>
<comment type="similarity">
    <text evidence="3 19">Belongs to the transaldolase family. Type 2 subfamily.</text>
</comment>
<keyword evidence="9 20" id="KW-0540">Nuclease</keyword>
<dbReference type="CDD" id="cd04453">
    <property type="entry name" value="S1_RNase_E"/>
    <property type="match status" value="1"/>
</dbReference>
<keyword evidence="17 19" id="KW-0704">Schiff base</keyword>
<sequence length="1214" mass="133087">MKRMLINATQKEELRVALVDGQRLYDLDIETISNKQKKANIYKGRITRIEPSLEAAFVDYGAERHGFLPLKEIAKTYFSGATNVGNNGKPDYKKLIKEGQPVMVQVDKEERGNKGAALTTYISLAGRYLVVMPNNPRGGGVSRRIQGDERKELRQTMDKVNIPEGVGVIIRTAGVDRSEDELNWDLNYQMQVWNAISNEYENAAVGTLLYKESNIIVRALRDYFRDDIVQIIIDNENVYQQAKGFMSLVMPDKLKRLSFYQDELPLFTRYQIEAQIDSAYGRNVRLPSGGELVIDYTEAMVSIDINSARATKGTDVEETAFNTNLEAAEEIARQLRLRDIGGLIVIDFIDMYEARHRRQVEDKIRDAIHIDRARVQLARISKFGLLEMSRQRLRPSIDEASHIVCPRCKGQGSIRSTQSVALSVLRLIEEDAMKENTQKIVVQLPVKVAIFLSNEKRAAISAIEKSNNVSIVLIANESLDTPNFDIQRLRHDDEASIDAVSYKLSKDFRIDEDALAPQQTAPAVEEPAVSNIQPADPLPKSKTGFFKLIKQVLGIGSATAQATKRDEQGGHGNSRQTTKKNQPASQQTSQQTSRGKSANAATARKPRQSQDKPQEKTQGNAQDSAAKNDNNTRGQNTSQRASQSGNSQPGNNARRQKTGQSSDRQPSEAKSTASSRPLDEQTERQAGKQAENKAENQAPKQKQGQPERQANRPSATVNPHMKDKSLLHAGRPVSEDAVRGSGKANFAGATNQAAISTTEKAASKDDDKGDNKGNDKDAKTTVASNTSANAPANAATNAALASERVYVPRAINDAVPAMAISDDMPEEVAEGVAEGVTTSATAAPTAVPNTGNRIADLSAFGQSIWLDNINRDMLETGELTQLIAEDDLRGITSNPAIFEKALASNHPGYLEQLKSLVGKVSDPNEAFFALAVKDIQTACHAFKATYERTGGNDGMVSLEVSPNFAYDADKTIEQALILQHQLNAPNAMIKVPGTQPGLVAIEQLTYLGLNINVTLLFSVSRYVEVFEAYMRGLQKRAEMGLPVDNIRSVASFFVSRIDAAADTVLEKTNPEIMGKVAIANAKVAYNEYERLIQSKAWQRLALVGAKPQRLLWASTSTKNPAYPEVLYVDQLIGPDTVNTLPPNTYAAFKAKGSIANTLTQGVSEARALIELLPQYGVDLDLITQKLERDGVQAFEQSFAGLLAIVAEKMGSENT</sequence>
<dbReference type="PANTHER" id="PTHR30001">
    <property type="entry name" value="RIBONUCLEASE"/>
    <property type="match status" value="1"/>
</dbReference>
<comment type="similarity">
    <text evidence="2">Belongs to the RNase E/G family. RNase G subfamily.</text>
</comment>
<keyword evidence="4 20" id="KW-1003">Cell membrane</keyword>
<comment type="pathway">
    <text evidence="19">Carbohydrate degradation; pentose phosphate pathway; D-glyceraldehyde 3-phosphate and beta-D-fructose 6-phosphate from D-ribose 5-phosphate and D-xylulose 5-phosphate (non-oxidative stage): step 2/3.</text>
</comment>
<evidence type="ECO:0000256" key="4">
    <source>
        <dbReference type="ARBA" id="ARBA00022475"/>
    </source>
</evidence>
<gene>
    <name evidence="19 23" type="primary">tal</name>
    <name evidence="20" type="synonym">rne</name>
    <name evidence="23" type="ORF">GCU85_09375</name>
</gene>
<evidence type="ECO:0000256" key="13">
    <source>
        <dbReference type="ARBA" id="ARBA00022801"/>
    </source>
</evidence>
<comment type="similarity">
    <text evidence="20">Belongs to the RNase E/G family. RNase E subfamily.</text>
</comment>
<feature type="binding site" evidence="20">
    <location>
        <position position="405"/>
    </location>
    <ligand>
        <name>Zn(2+)</name>
        <dbReference type="ChEBI" id="CHEBI:29105"/>
        <note>ligand shared between dimeric partners</note>
    </ligand>
</feature>
<evidence type="ECO:0000256" key="8">
    <source>
        <dbReference type="ARBA" id="ARBA00022694"/>
    </source>
</evidence>
<dbReference type="InterPro" id="IPR013785">
    <property type="entry name" value="Aldolase_TIM"/>
</dbReference>
<evidence type="ECO:0000313" key="24">
    <source>
        <dbReference type="Proteomes" id="UP000471298"/>
    </source>
</evidence>
<dbReference type="InterPro" id="IPR004659">
    <property type="entry name" value="RNase_E/G"/>
</dbReference>
<proteinExistence type="inferred from homology"/>
<comment type="subunit">
    <text evidence="20">Component of the RNA degradosome, which is a multiprotein complex involved in RNA processing and mRNA degradation. Within the RNA degradosome, RNase E assembles into a homotetramer formed by a dimer of dimers.</text>
</comment>
<dbReference type="Gene3D" id="2.40.50.140">
    <property type="entry name" value="Nucleic acid-binding proteins"/>
    <property type="match status" value="1"/>
</dbReference>
<dbReference type="EC" id="3.1.26.12" evidence="20"/>
<evidence type="ECO:0000256" key="7">
    <source>
        <dbReference type="ARBA" id="ARBA00022552"/>
    </source>
</evidence>
<dbReference type="Pfam" id="PF20833">
    <property type="entry name" value="RNase_E_G_Thio"/>
    <property type="match status" value="1"/>
</dbReference>
<dbReference type="GO" id="GO:0009898">
    <property type="term" value="C:cytoplasmic side of plasma membrane"/>
    <property type="evidence" value="ECO:0007669"/>
    <property type="project" value="UniProtKB-UniRule"/>
</dbReference>
<name>A0A6N7EZI7_9GAMM</name>
<dbReference type="GO" id="GO:0004801">
    <property type="term" value="F:transaldolase activity"/>
    <property type="evidence" value="ECO:0007669"/>
    <property type="project" value="UniProtKB-UniRule"/>
</dbReference>
<evidence type="ECO:0000256" key="18">
    <source>
        <dbReference type="ARBA" id="ARBA00048810"/>
    </source>
</evidence>
<keyword evidence="20" id="KW-0820">tRNA-binding</keyword>
<evidence type="ECO:0000256" key="11">
    <source>
        <dbReference type="ARBA" id="ARBA00022730"/>
    </source>
</evidence>
<comment type="function">
    <text evidence="20">Endoribonuclease that plays a central role in RNA processing and decay. Required for the maturation of 5S and 16S rRNAs and the majority of tRNAs. Also involved in the degradation of most mRNAs.</text>
</comment>
<dbReference type="GO" id="GO:0000287">
    <property type="term" value="F:magnesium ion binding"/>
    <property type="evidence" value="ECO:0007669"/>
    <property type="project" value="UniProtKB-UniRule"/>
</dbReference>
<dbReference type="PROSITE" id="PS01054">
    <property type="entry name" value="TRANSALDOLASE_1"/>
    <property type="match status" value="1"/>
</dbReference>
<evidence type="ECO:0000259" key="22">
    <source>
        <dbReference type="PROSITE" id="PS50126"/>
    </source>
</evidence>
<dbReference type="InterPro" id="IPR012340">
    <property type="entry name" value="NA-bd_OB-fold"/>
</dbReference>
<dbReference type="SMART" id="SM00316">
    <property type="entry name" value="S1"/>
    <property type="match status" value="1"/>
</dbReference>
<dbReference type="EMBL" id="WHNW01000014">
    <property type="protein sequence ID" value="MPV86935.1"/>
    <property type="molecule type" value="Genomic_DNA"/>
</dbReference>
<reference evidence="23 24" key="1">
    <citation type="submission" date="2019-10" db="EMBL/GenBank/DDBJ databases">
        <title>Cardiobacteriales fam. a chemoheterotrophic member of the order Cardiobacteriales, and proposal of Cardiobacteriales fam. nov.</title>
        <authorList>
            <person name="Wang C."/>
        </authorList>
    </citation>
    <scope>NUCLEOTIDE SEQUENCE [LARGE SCALE GENOMIC DNA]</scope>
    <source>
        <strain evidence="23 24">ML27</strain>
    </source>
</reference>
<dbReference type="InterPro" id="IPR001585">
    <property type="entry name" value="TAL/FSA"/>
</dbReference>
<dbReference type="InterPro" id="IPR004732">
    <property type="entry name" value="Transaldolase_2"/>
</dbReference>
<dbReference type="GO" id="GO:0006098">
    <property type="term" value="P:pentose-phosphate shunt"/>
    <property type="evidence" value="ECO:0007669"/>
    <property type="project" value="UniProtKB-UniRule"/>
</dbReference>
<keyword evidence="8 20" id="KW-0819">tRNA processing</keyword>
<keyword evidence="20" id="KW-0862">Zinc</keyword>
<comment type="catalytic activity">
    <reaction evidence="18 19">
        <text>D-sedoheptulose 7-phosphate + D-glyceraldehyde 3-phosphate = D-erythrose 4-phosphate + beta-D-fructose 6-phosphate</text>
        <dbReference type="Rhea" id="RHEA:17053"/>
        <dbReference type="ChEBI" id="CHEBI:16897"/>
        <dbReference type="ChEBI" id="CHEBI:57483"/>
        <dbReference type="ChEBI" id="CHEBI:57634"/>
        <dbReference type="ChEBI" id="CHEBI:59776"/>
        <dbReference type="EC" id="2.2.1.2"/>
    </reaction>
</comment>
<evidence type="ECO:0000256" key="19">
    <source>
        <dbReference type="HAMAP-Rule" id="MF_00493"/>
    </source>
</evidence>
<evidence type="ECO:0000256" key="12">
    <source>
        <dbReference type="ARBA" id="ARBA00022759"/>
    </source>
</evidence>
<dbReference type="SUPFAM" id="SSF51569">
    <property type="entry name" value="Aldolase"/>
    <property type="match status" value="1"/>
</dbReference>
<feature type="compositionally biased region" description="Basic and acidic residues" evidence="21">
    <location>
        <begin position="761"/>
        <end position="779"/>
    </location>
</feature>
<organism evidence="23 24">
    <name type="scientific">Ostreibacterium oceani</name>
    <dbReference type="NCBI Taxonomy" id="2654998"/>
    <lineage>
        <taxon>Bacteria</taxon>
        <taxon>Pseudomonadati</taxon>
        <taxon>Pseudomonadota</taxon>
        <taxon>Gammaproteobacteria</taxon>
        <taxon>Cardiobacteriales</taxon>
        <taxon>Ostreibacteriaceae</taxon>
        <taxon>Ostreibacterium</taxon>
    </lineage>
</organism>
<feature type="region of interest" description="Disordered" evidence="21">
    <location>
        <begin position="560"/>
        <end position="720"/>
    </location>
</feature>
<keyword evidence="6 20" id="KW-0997">Cell inner membrane</keyword>
<dbReference type="PANTHER" id="PTHR30001:SF1">
    <property type="entry name" value="RIBONUCLEASE E_G-LIKE PROTEIN, CHLOROPLASTIC"/>
    <property type="match status" value="1"/>
</dbReference>
<feature type="domain" description="S1 motif" evidence="22">
    <location>
        <begin position="39"/>
        <end position="121"/>
    </location>
</feature>
<feature type="compositionally biased region" description="Low complexity" evidence="21">
    <location>
        <begin position="780"/>
        <end position="789"/>
    </location>
</feature>
<dbReference type="Gene3D" id="3.40.1260.20">
    <property type="entry name" value="Ribonuclease E, catalytic domain"/>
    <property type="match status" value="1"/>
</dbReference>
<dbReference type="GO" id="GO:0019843">
    <property type="term" value="F:rRNA binding"/>
    <property type="evidence" value="ECO:0007669"/>
    <property type="project" value="UniProtKB-KW"/>
</dbReference>
<keyword evidence="24" id="KW-1185">Reference proteome</keyword>
<evidence type="ECO:0000256" key="1">
    <source>
        <dbReference type="ARBA" id="ARBA00003518"/>
    </source>
</evidence>
<dbReference type="GO" id="GO:0008270">
    <property type="term" value="F:zinc ion binding"/>
    <property type="evidence" value="ECO:0007669"/>
    <property type="project" value="UniProtKB-UniRule"/>
</dbReference>
<comment type="catalytic activity">
    <reaction evidence="20">
        <text>Endonucleolytic cleavage of single-stranded RNA in A- and U-rich regions.</text>
        <dbReference type="EC" id="3.1.26.12"/>
    </reaction>
</comment>
<comment type="cofactor">
    <cofactor evidence="20">
        <name>Mg(2+)</name>
        <dbReference type="ChEBI" id="CHEBI:18420"/>
    </cofactor>
    <text evidence="20">Binds 1 Mg(2+) ion per subunit.</text>
</comment>
<evidence type="ECO:0000256" key="21">
    <source>
        <dbReference type="SAM" id="MobiDB-lite"/>
    </source>
</evidence>
<feature type="active site" description="Schiff-base intermediate with substrate" evidence="19">
    <location>
        <position position="990"/>
    </location>
</feature>
<dbReference type="Proteomes" id="UP000471298">
    <property type="component" value="Unassembled WGS sequence"/>
</dbReference>
<dbReference type="SUPFAM" id="SSF50249">
    <property type="entry name" value="Nucleic acid-binding proteins"/>
    <property type="match status" value="1"/>
</dbReference>
<dbReference type="GO" id="GO:0006402">
    <property type="term" value="P:mRNA catabolic process"/>
    <property type="evidence" value="ECO:0007669"/>
    <property type="project" value="UniProtKB-UniRule"/>
</dbReference>
<keyword evidence="15 20" id="KW-0694">RNA-binding</keyword>
<evidence type="ECO:0000256" key="3">
    <source>
        <dbReference type="ARBA" id="ARBA00008426"/>
    </source>
</evidence>
<dbReference type="GO" id="GO:0008033">
    <property type="term" value="P:tRNA processing"/>
    <property type="evidence" value="ECO:0007669"/>
    <property type="project" value="UniProtKB-UniRule"/>
</dbReference>
<dbReference type="Gene3D" id="3.20.20.70">
    <property type="entry name" value="Aldolase class I"/>
    <property type="match status" value="1"/>
</dbReference>
<feature type="compositionally biased region" description="Polar residues" evidence="21">
    <location>
        <begin position="573"/>
        <end position="584"/>
    </location>
</feature>
<keyword evidence="14 20" id="KW-0460">Magnesium</keyword>
<feature type="binding site" evidence="20">
    <location>
        <position position="304"/>
    </location>
    <ligand>
        <name>Mg(2+)</name>
        <dbReference type="ChEBI" id="CHEBI:18420"/>
        <note>catalytic</note>
    </ligand>
</feature>
<evidence type="ECO:0000256" key="9">
    <source>
        <dbReference type="ARBA" id="ARBA00022722"/>
    </source>
</evidence>
<comment type="subcellular location">
    <subcellularLocation>
        <location evidence="20">Cytoplasm</location>
    </subcellularLocation>
    <subcellularLocation>
        <location evidence="20">Cell inner membrane</location>
        <topology evidence="20">Peripheral membrane protein</topology>
        <orientation evidence="20">Cytoplasmic side</orientation>
    </subcellularLocation>
</comment>
<keyword evidence="5 19" id="KW-0963">Cytoplasm</keyword>
<feature type="compositionally biased region" description="Basic and acidic residues" evidence="21">
    <location>
        <begin position="677"/>
        <end position="694"/>
    </location>
</feature>
<evidence type="ECO:0000256" key="6">
    <source>
        <dbReference type="ARBA" id="ARBA00022519"/>
    </source>
</evidence>
<dbReference type="RefSeq" id="WP_152810924.1">
    <property type="nucleotide sequence ID" value="NZ_WHNW01000014.1"/>
</dbReference>
<dbReference type="InterPro" id="IPR018225">
    <property type="entry name" value="Transaldolase_AS"/>
</dbReference>
<feature type="region of interest" description="Disordered" evidence="21">
    <location>
        <begin position="732"/>
        <end position="789"/>
    </location>
</feature>
<dbReference type="InterPro" id="IPR019307">
    <property type="entry name" value="RNA-bd_AU-1/RNase_E/G"/>
</dbReference>
<dbReference type="Pfam" id="PF10150">
    <property type="entry name" value="RNase_E_G"/>
    <property type="match status" value="1"/>
</dbReference>
<dbReference type="NCBIfam" id="TIGR00876">
    <property type="entry name" value="tal_mycobact"/>
    <property type="match status" value="1"/>
</dbReference>
<dbReference type="Pfam" id="PF00923">
    <property type="entry name" value="TAL_FSA"/>
    <property type="match status" value="1"/>
</dbReference>
<evidence type="ECO:0000313" key="23">
    <source>
        <dbReference type="EMBL" id="MPV86935.1"/>
    </source>
</evidence>
<dbReference type="GO" id="GO:0008995">
    <property type="term" value="F:ribonuclease E activity"/>
    <property type="evidence" value="ECO:0007669"/>
    <property type="project" value="UniProtKB-EC"/>
</dbReference>
<dbReference type="PROSITE" id="PS50126">
    <property type="entry name" value="S1"/>
    <property type="match status" value="1"/>
</dbReference>
<dbReference type="HAMAP" id="MF_00493">
    <property type="entry name" value="Transaldolase_2"/>
    <property type="match status" value="1"/>
</dbReference>
<feature type="region of interest" description="Required for zinc-mediated homotetramerization and catalytic activity" evidence="20">
    <location>
        <begin position="405"/>
        <end position="408"/>
    </location>
</feature>
<evidence type="ECO:0000256" key="14">
    <source>
        <dbReference type="ARBA" id="ARBA00022842"/>
    </source>
</evidence>